<feature type="transmembrane region" description="Helical" evidence="8">
    <location>
        <begin position="76"/>
        <end position="104"/>
    </location>
</feature>
<feature type="transmembrane region" description="Helical" evidence="8">
    <location>
        <begin position="335"/>
        <end position="354"/>
    </location>
</feature>
<dbReference type="GO" id="GO:0008137">
    <property type="term" value="F:NADH dehydrogenase (ubiquinone) activity"/>
    <property type="evidence" value="ECO:0007669"/>
    <property type="project" value="InterPro"/>
</dbReference>
<accession>A0A933L6A4</accession>
<name>A0A933L6A4_9HYPH</name>
<protein>
    <submittedName>
        <fullName evidence="10">Na+/H+ antiporter subunit D</fullName>
    </submittedName>
</protein>
<evidence type="ECO:0000313" key="10">
    <source>
        <dbReference type="EMBL" id="MBI4923865.1"/>
    </source>
</evidence>
<evidence type="ECO:0000256" key="5">
    <source>
        <dbReference type="ARBA" id="ARBA00022989"/>
    </source>
</evidence>
<dbReference type="Proteomes" id="UP000782610">
    <property type="component" value="Unassembled WGS sequence"/>
</dbReference>
<feature type="transmembrane region" description="Helical" evidence="8">
    <location>
        <begin position="171"/>
        <end position="192"/>
    </location>
</feature>
<evidence type="ECO:0000256" key="2">
    <source>
        <dbReference type="ARBA" id="ARBA00005346"/>
    </source>
</evidence>
<evidence type="ECO:0000313" key="11">
    <source>
        <dbReference type="Proteomes" id="UP000782610"/>
    </source>
</evidence>
<feature type="transmembrane region" description="Helical" evidence="8">
    <location>
        <begin position="39"/>
        <end position="56"/>
    </location>
</feature>
<feature type="transmembrane region" description="Helical" evidence="8">
    <location>
        <begin position="366"/>
        <end position="390"/>
    </location>
</feature>
<keyword evidence="6 8" id="KW-0472">Membrane</keyword>
<evidence type="ECO:0000256" key="4">
    <source>
        <dbReference type="ARBA" id="ARBA00022692"/>
    </source>
</evidence>
<organism evidence="10 11">
    <name type="scientific">Devosia nanyangense</name>
    <dbReference type="NCBI Taxonomy" id="1228055"/>
    <lineage>
        <taxon>Bacteria</taxon>
        <taxon>Pseudomonadati</taxon>
        <taxon>Pseudomonadota</taxon>
        <taxon>Alphaproteobacteria</taxon>
        <taxon>Hyphomicrobiales</taxon>
        <taxon>Devosiaceae</taxon>
        <taxon>Devosia</taxon>
    </lineage>
</organism>
<dbReference type="InterPro" id="IPR003918">
    <property type="entry name" value="NADH_UbQ_OxRdtase"/>
</dbReference>
<feature type="domain" description="NADH:quinone oxidoreductase/Mrp antiporter transmembrane" evidence="9">
    <location>
        <begin position="135"/>
        <end position="425"/>
    </location>
</feature>
<sequence>MITHATPLADWVVVLPVVLCLLGGALLLMLRTVLRVQPWIAAVVLLAVLVCDAVLFERVLNAGPLSMTMGNWPPPFGISFTADVMGAGFALAAAFVALAVLLYMQMDTPESAVRDGIYPLVLLLVAGVSGAFLTGDLFNLYVWFEVMLIASFGLIVLAGHPLQLDGAVKYGILNFLATTLFLAALGLLYGTLGTLNMADIIGAARRADLTSLTAIAALFALAFGMKAAVFPVNAWLPASYHTPPAAISALMGALLTKVGVYAFLRTLVMLLPDARDVLAPAITVIAIATMILGPLSAVAETNLRRAVGFILIGGIGIVVSAVPQSQISAIFGAQVYVFHAIVTLAALYLVAGLIETATGAVDSRQMSGLFAANSVLSLLFLLLVLAVSGVPPFLGFWPKLLLLQGFIADGNWLLVFSLLLNALLTLIAGTRLWSRIFWRPGPAAGTPVLPQGIGAVVLLTGTIVVLGLWPSLLMRAGAVAAADVLDPARYISAVGLSP</sequence>
<reference evidence="10" key="1">
    <citation type="submission" date="2020-07" db="EMBL/GenBank/DDBJ databases">
        <title>Huge and variable diversity of episymbiotic CPR bacteria and DPANN archaea in groundwater ecosystems.</title>
        <authorList>
            <person name="He C.Y."/>
            <person name="Keren R."/>
            <person name="Whittaker M."/>
            <person name="Farag I.F."/>
            <person name="Doudna J."/>
            <person name="Cate J.H.D."/>
            <person name="Banfield J.F."/>
        </authorList>
    </citation>
    <scope>NUCLEOTIDE SEQUENCE</scope>
    <source>
        <strain evidence="10">NC_groundwater_1586_Pr3_B-0.1um_66_15</strain>
    </source>
</reference>
<evidence type="ECO:0000256" key="7">
    <source>
        <dbReference type="RuleBase" id="RU000320"/>
    </source>
</evidence>
<dbReference type="PRINTS" id="PR01437">
    <property type="entry name" value="NUOXDRDTASE4"/>
</dbReference>
<feature type="transmembrane region" description="Helical" evidence="8">
    <location>
        <begin position="140"/>
        <end position="159"/>
    </location>
</feature>
<comment type="similarity">
    <text evidence="2">Belongs to the CPA3 antiporters (TC 2.A.63) subunit D family.</text>
</comment>
<dbReference type="InterPro" id="IPR001750">
    <property type="entry name" value="ND/Mrp_TM"/>
</dbReference>
<dbReference type="InterPro" id="IPR050586">
    <property type="entry name" value="CPA3_Na-H_Antiporter_D"/>
</dbReference>
<comment type="subcellular location">
    <subcellularLocation>
        <location evidence="1">Cell membrane</location>
        <topology evidence="1">Multi-pass membrane protein</topology>
    </subcellularLocation>
    <subcellularLocation>
        <location evidence="7">Membrane</location>
        <topology evidence="7">Multi-pass membrane protein</topology>
    </subcellularLocation>
</comment>
<gene>
    <name evidence="10" type="ORF">HY834_19195</name>
</gene>
<feature type="transmembrane region" description="Helical" evidence="8">
    <location>
        <begin position="248"/>
        <end position="271"/>
    </location>
</feature>
<evidence type="ECO:0000256" key="1">
    <source>
        <dbReference type="ARBA" id="ARBA00004651"/>
    </source>
</evidence>
<feature type="transmembrane region" description="Helical" evidence="8">
    <location>
        <begin position="212"/>
        <end position="236"/>
    </location>
</feature>
<keyword evidence="3" id="KW-1003">Cell membrane</keyword>
<feature type="transmembrane region" description="Helical" evidence="8">
    <location>
        <begin position="448"/>
        <end position="469"/>
    </location>
</feature>
<keyword evidence="5 8" id="KW-1133">Transmembrane helix</keyword>
<feature type="transmembrane region" description="Helical" evidence="8">
    <location>
        <begin position="277"/>
        <end position="299"/>
    </location>
</feature>
<dbReference type="GO" id="GO:0042773">
    <property type="term" value="P:ATP synthesis coupled electron transport"/>
    <property type="evidence" value="ECO:0007669"/>
    <property type="project" value="InterPro"/>
</dbReference>
<feature type="transmembrane region" description="Helical" evidence="8">
    <location>
        <begin position="12"/>
        <end position="30"/>
    </location>
</feature>
<comment type="caution">
    <text evidence="10">The sequence shown here is derived from an EMBL/GenBank/DDBJ whole genome shotgun (WGS) entry which is preliminary data.</text>
</comment>
<evidence type="ECO:0000259" key="9">
    <source>
        <dbReference type="Pfam" id="PF00361"/>
    </source>
</evidence>
<feature type="transmembrane region" description="Helical" evidence="8">
    <location>
        <begin position="306"/>
        <end position="323"/>
    </location>
</feature>
<dbReference type="PANTHER" id="PTHR42703:SF1">
    <property type="entry name" value="NA(+)_H(+) ANTIPORTER SUBUNIT D1"/>
    <property type="match status" value="1"/>
</dbReference>
<dbReference type="EMBL" id="JACRAF010000064">
    <property type="protein sequence ID" value="MBI4923865.1"/>
    <property type="molecule type" value="Genomic_DNA"/>
</dbReference>
<dbReference type="PANTHER" id="PTHR42703">
    <property type="entry name" value="NADH DEHYDROGENASE"/>
    <property type="match status" value="1"/>
</dbReference>
<dbReference type="Pfam" id="PF00361">
    <property type="entry name" value="Proton_antipo_M"/>
    <property type="match status" value="1"/>
</dbReference>
<proteinExistence type="inferred from homology"/>
<dbReference type="GO" id="GO:0005886">
    <property type="term" value="C:plasma membrane"/>
    <property type="evidence" value="ECO:0007669"/>
    <property type="project" value="UniProtKB-SubCell"/>
</dbReference>
<keyword evidence="4 7" id="KW-0812">Transmembrane</keyword>
<evidence type="ECO:0000256" key="6">
    <source>
        <dbReference type="ARBA" id="ARBA00023136"/>
    </source>
</evidence>
<evidence type="ECO:0000256" key="3">
    <source>
        <dbReference type="ARBA" id="ARBA00022475"/>
    </source>
</evidence>
<feature type="transmembrane region" description="Helical" evidence="8">
    <location>
        <begin position="410"/>
        <end position="428"/>
    </location>
</feature>
<feature type="transmembrane region" description="Helical" evidence="8">
    <location>
        <begin position="116"/>
        <end position="134"/>
    </location>
</feature>
<evidence type="ECO:0000256" key="8">
    <source>
        <dbReference type="SAM" id="Phobius"/>
    </source>
</evidence>
<dbReference type="AlphaFoldDB" id="A0A933L6A4"/>